<protein>
    <recommendedName>
        <fullName evidence="1">Deoxynucleoside kinase domain-containing protein</fullName>
    </recommendedName>
</protein>
<dbReference type="EMBL" id="DS549596">
    <property type="protein sequence ID" value="EDR25248.1"/>
    <property type="molecule type" value="Genomic_DNA"/>
</dbReference>
<sequence>MVDSIIRCTSALPSNDYKLCPFTRHVFLSGGVAVGKTTILNYIASVFFNVDDIFFVREYIDYDVEGEKRLESLHHGVIKNYQFQKYVLRCYRKQFMSYEFRNARIVIWERHLSEALSIFCENDESLTDEERKDIRKEIDELCEMYNIPSLNNINVKYIKINTAEVEMKWIAQILLNGVIYPMLMKNYKHDLFVLLYCGNLKEQFRRVLQRGRSVELEVYKKSEDLLTINDTYFEFYLKHNELNN</sequence>
<dbReference type="GO" id="GO:0005739">
    <property type="term" value="C:mitochondrion"/>
    <property type="evidence" value="ECO:0007669"/>
    <property type="project" value="TreeGrafter"/>
</dbReference>
<dbReference type="InterPro" id="IPR050566">
    <property type="entry name" value="Deoxyribonucleoside_kinase"/>
</dbReference>
<dbReference type="Gene3D" id="3.40.50.300">
    <property type="entry name" value="P-loop containing nucleotide triphosphate hydrolases"/>
    <property type="match status" value="1"/>
</dbReference>
<keyword evidence="3" id="KW-1185">Reference proteome</keyword>
<dbReference type="KEGG" id="edi:EDI_120660"/>
<evidence type="ECO:0000313" key="2">
    <source>
        <dbReference type="EMBL" id="EDR25248.1"/>
    </source>
</evidence>
<dbReference type="AlphaFoldDB" id="B0EJQ2"/>
<dbReference type="Pfam" id="PF01712">
    <property type="entry name" value="dNK"/>
    <property type="match status" value="1"/>
</dbReference>
<dbReference type="RefSeq" id="XP_001738430.1">
    <property type="nucleotide sequence ID" value="XM_001738378.1"/>
</dbReference>
<dbReference type="Proteomes" id="UP000008076">
    <property type="component" value="Unassembled WGS sequence"/>
</dbReference>
<dbReference type="InterPro" id="IPR031314">
    <property type="entry name" value="DNK_dom"/>
</dbReference>
<dbReference type="GeneID" id="5883507"/>
<evidence type="ECO:0000259" key="1">
    <source>
        <dbReference type="Pfam" id="PF01712"/>
    </source>
</evidence>
<feature type="domain" description="Deoxynucleoside kinase" evidence="1">
    <location>
        <begin position="29"/>
        <end position="147"/>
    </location>
</feature>
<organism evidence="3">
    <name type="scientific">Entamoeba dispar (strain ATCC PRA-260 / SAW760)</name>
    <dbReference type="NCBI Taxonomy" id="370354"/>
    <lineage>
        <taxon>Eukaryota</taxon>
        <taxon>Amoebozoa</taxon>
        <taxon>Evosea</taxon>
        <taxon>Archamoebae</taxon>
        <taxon>Mastigamoebida</taxon>
        <taxon>Entamoebidae</taxon>
        <taxon>Entamoeba</taxon>
    </lineage>
</organism>
<evidence type="ECO:0000313" key="3">
    <source>
        <dbReference type="Proteomes" id="UP000008076"/>
    </source>
</evidence>
<name>B0EJQ2_ENTDS</name>
<dbReference type="VEuPathDB" id="AmoebaDB:EDI_120660"/>
<dbReference type="PANTHER" id="PTHR10513:SF35">
    <property type="entry name" value="DEOXYADENOSINE KINASE"/>
    <property type="match status" value="1"/>
</dbReference>
<gene>
    <name evidence="2" type="ORF">EDI_120660</name>
</gene>
<dbReference type="SUPFAM" id="SSF52540">
    <property type="entry name" value="P-loop containing nucleoside triphosphate hydrolases"/>
    <property type="match status" value="1"/>
</dbReference>
<proteinExistence type="predicted"/>
<dbReference type="InterPro" id="IPR027417">
    <property type="entry name" value="P-loop_NTPase"/>
</dbReference>
<dbReference type="GO" id="GO:0019136">
    <property type="term" value="F:deoxynucleoside kinase activity"/>
    <property type="evidence" value="ECO:0007669"/>
    <property type="project" value="TreeGrafter"/>
</dbReference>
<accession>B0EJQ2</accession>
<dbReference type="PANTHER" id="PTHR10513">
    <property type="entry name" value="DEOXYNUCLEOSIDE KINASE"/>
    <property type="match status" value="1"/>
</dbReference>
<reference evidence="3" key="1">
    <citation type="submission" date="2007-12" db="EMBL/GenBank/DDBJ databases">
        <title>Annotation of Entamoeba dispar SAW760.</title>
        <authorList>
            <person name="Lorenzi H."/>
            <person name="Inman J."/>
            <person name="Schobel S."/>
            <person name="Amedeo P."/>
            <person name="Caler E."/>
        </authorList>
    </citation>
    <scope>NUCLEOTIDE SEQUENCE [LARGE SCALE GENOMIC DNA]</scope>
    <source>
        <strain evidence="3">ATCC PRA-260 / SAW760</strain>
    </source>
</reference>